<dbReference type="OrthoDB" id="948693at2"/>
<accession>A0A4Q5M078</accession>
<sequence length="218" mass="24742">MTASLTRLTNRFTLFFVLLLGISACQSSLTKKVKYYSTEITLKNGTVLKGSTSPIANESFTFKDAKTSKKSTIQNKEVQSIIKNLPEGTREYAQIEVETNKKREKTETVLGAYVVKGILNLISYEATEHTRQVQTVNNRQTFVNETILAKHYYLKWDNAPGKEVNMGKRKGQEEDFMDTALEFFADAPELMKKIGSEGYQAKDIKKIVEEYNAIKSKK</sequence>
<dbReference type="PROSITE" id="PS51257">
    <property type="entry name" value="PROKAR_LIPOPROTEIN"/>
    <property type="match status" value="1"/>
</dbReference>
<dbReference type="RefSeq" id="WP_130021485.1">
    <property type="nucleotide sequence ID" value="NZ_SEWF01000017.1"/>
</dbReference>
<comment type="caution">
    <text evidence="1">The sequence shown here is derived from an EMBL/GenBank/DDBJ whole genome shotgun (WGS) entry which is preliminary data.</text>
</comment>
<dbReference type="Proteomes" id="UP000293162">
    <property type="component" value="Unassembled WGS sequence"/>
</dbReference>
<gene>
    <name evidence="1" type="ORF">EWM59_13390</name>
</gene>
<evidence type="ECO:0000313" key="1">
    <source>
        <dbReference type="EMBL" id="RYU95237.1"/>
    </source>
</evidence>
<evidence type="ECO:0008006" key="3">
    <source>
        <dbReference type="Google" id="ProtNLM"/>
    </source>
</evidence>
<keyword evidence="2" id="KW-1185">Reference proteome</keyword>
<name>A0A4Q5M078_9BACT</name>
<organism evidence="1 2">
    <name type="scientific">Emticicia agri</name>
    <dbReference type="NCBI Taxonomy" id="2492393"/>
    <lineage>
        <taxon>Bacteria</taxon>
        <taxon>Pseudomonadati</taxon>
        <taxon>Bacteroidota</taxon>
        <taxon>Cytophagia</taxon>
        <taxon>Cytophagales</taxon>
        <taxon>Leadbetterellaceae</taxon>
        <taxon>Emticicia</taxon>
    </lineage>
</organism>
<dbReference type="EMBL" id="SEWF01000017">
    <property type="protein sequence ID" value="RYU95237.1"/>
    <property type="molecule type" value="Genomic_DNA"/>
</dbReference>
<proteinExistence type="predicted"/>
<protein>
    <recommendedName>
        <fullName evidence="3">Lipoprotein</fullName>
    </recommendedName>
</protein>
<dbReference type="AlphaFoldDB" id="A0A4Q5M078"/>
<evidence type="ECO:0000313" key="2">
    <source>
        <dbReference type="Proteomes" id="UP000293162"/>
    </source>
</evidence>
<reference evidence="1 2" key="1">
    <citation type="submission" date="2019-02" db="EMBL/GenBank/DDBJ databases">
        <title>Bacterial novel species Emticicia sp. 17J42-9 isolated from soil.</title>
        <authorList>
            <person name="Jung H.-Y."/>
        </authorList>
    </citation>
    <scope>NUCLEOTIDE SEQUENCE [LARGE SCALE GENOMIC DNA]</scope>
    <source>
        <strain evidence="1 2">17J42-9</strain>
    </source>
</reference>